<evidence type="ECO:0000313" key="2">
    <source>
        <dbReference type="Proteomes" id="UP000887569"/>
    </source>
</evidence>
<feature type="transmembrane region" description="Helical" evidence="1">
    <location>
        <begin position="12"/>
        <end position="31"/>
    </location>
</feature>
<keyword evidence="2" id="KW-1185">Reference proteome</keyword>
<accession>A0A915ABS2</accession>
<keyword evidence="1" id="KW-0472">Membrane</keyword>
<dbReference type="Proteomes" id="UP000887569">
    <property type="component" value="Unplaced"/>
</dbReference>
<organism evidence="2 3">
    <name type="scientific">Parascaris univalens</name>
    <name type="common">Nematode worm</name>
    <dbReference type="NCBI Taxonomy" id="6257"/>
    <lineage>
        <taxon>Eukaryota</taxon>
        <taxon>Metazoa</taxon>
        <taxon>Ecdysozoa</taxon>
        <taxon>Nematoda</taxon>
        <taxon>Chromadorea</taxon>
        <taxon>Rhabditida</taxon>
        <taxon>Spirurina</taxon>
        <taxon>Ascaridomorpha</taxon>
        <taxon>Ascaridoidea</taxon>
        <taxon>Ascarididae</taxon>
        <taxon>Parascaris</taxon>
    </lineage>
</organism>
<evidence type="ECO:0000313" key="3">
    <source>
        <dbReference type="WBParaSite" id="PgR002_g226_t01"/>
    </source>
</evidence>
<keyword evidence="1" id="KW-0812">Transmembrane</keyword>
<dbReference type="AlphaFoldDB" id="A0A915ABS2"/>
<evidence type="ECO:0000256" key="1">
    <source>
        <dbReference type="SAM" id="Phobius"/>
    </source>
</evidence>
<name>A0A915ABS2_PARUN</name>
<keyword evidence="1" id="KW-1133">Transmembrane helix</keyword>
<sequence>DRCRLRSGVTYTNRLMLVILLVFFPLISGGICTSDCVPTCASIFRNSVTSILGNPKYSTAPLFAPIHEIIASSRNIRAAVRRINWTCFAMNRYENCLRQCEYSKAQSVRLIGNRHWTVVCEAVKTPNFTDYAQCQQLHQGKVRSRCGLLQLPASISLKSFCRRLLKYRSCYLQVPSNCSVAAYKFWKSVDDMLGETHNKLLNVYAAPRRIPQQCRWKLSHFGGRHKTKSSSTSSSSTTTATTTYITLATTTTIATTVKASDELDGLIEAIDHFTTTCSPFRHLKSATQSTKTSKLSLLDSMKSFVGGFTSNARDAQSFLSSIATVVSIIFVFHVV</sequence>
<reference evidence="3" key="1">
    <citation type="submission" date="2022-11" db="UniProtKB">
        <authorList>
            <consortium name="WormBaseParasite"/>
        </authorList>
    </citation>
    <scope>IDENTIFICATION</scope>
</reference>
<protein>
    <submittedName>
        <fullName evidence="3">Uncharacterized protein</fullName>
    </submittedName>
</protein>
<proteinExistence type="predicted"/>
<dbReference type="WBParaSite" id="PgR002_g226_t01">
    <property type="protein sequence ID" value="PgR002_g226_t01"/>
    <property type="gene ID" value="PgR002_g226"/>
</dbReference>